<dbReference type="EMBL" id="CP053452">
    <property type="protein sequence ID" value="QJW93232.1"/>
    <property type="molecule type" value="Genomic_DNA"/>
</dbReference>
<evidence type="ECO:0000313" key="2">
    <source>
        <dbReference type="EMBL" id="QJW93232.1"/>
    </source>
</evidence>
<dbReference type="PROSITE" id="PS50176">
    <property type="entry name" value="ARM_REPEAT"/>
    <property type="match status" value="1"/>
</dbReference>
<proteinExistence type="predicted"/>
<reference evidence="3" key="1">
    <citation type="submission" date="2020-05" db="EMBL/GenBank/DDBJ databases">
        <title>Frigoriglobus tundricola gen. nov., sp. nov., a psychrotolerant cellulolytic planctomycete of the family Gemmataceae with two divergent copies of 16S rRNA gene.</title>
        <authorList>
            <person name="Kulichevskaya I.S."/>
            <person name="Ivanova A.A."/>
            <person name="Naumoff D.G."/>
            <person name="Beletsky A.V."/>
            <person name="Rijpstra W.I.C."/>
            <person name="Sinninghe Damste J.S."/>
            <person name="Mardanov A.V."/>
            <person name="Ravin N.V."/>
            <person name="Dedysh S.N."/>
        </authorList>
    </citation>
    <scope>NUCLEOTIDE SEQUENCE [LARGE SCALE GENOMIC DNA]</scope>
    <source>
        <strain evidence="3">PL17</strain>
    </source>
</reference>
<dbReference type="PANTHER" id="PTHR46844:SF1">
    <property type="entry name" value="SLR5058 PROTEIN"/>
    <property type="match status" value="1"/>
</dbReference>
<dbReference type="AlphaFoldDB" id="A0A6M5YJS4"/>
<sequence>MLAELLDVVPSAGMQRLGQVVDAWCLAFPVTGTVTINPLRDVARSVLKSDTDRYSTIAPETGLRRALALVASPAPIERPAQPAAEKVDESEAYRSCAFGLGVWFDQLDSERWTQLPACVPGENPVEIEKVYVELYAVASADADIESARADLPTRVARQQLSNQYPLVDIPTMLARTLQRCVVIGEPGAGKSTLVRWLAWAVHRGTCSDFKAALVVKLGAFAQALAENPQTSVVEFFFQSLGTRIDDWRGAAGVLRRIAATNHRFVLLLDGWDEVPPDQREEVRERITAEQAHFVTVITSRASGLPHQFRDGDRVDVYQIAGLAEPARDELVRKLLAVHGRPELVEPVLHRIGTEPDLREMAANPFLLGLLVRVLSRAVEGRAPLRTLADVYHQLTDWVRDQHNQLQSEPDQLTADHVTGLRSLSHRLLFGSERPRYLFRRQELQELMPRASDEPVCRSRFVNRTDPVFDEYAFLHATLQEHFAAVHADALAASELDAFLDRAFRSSSRLIVLEFLAGQHTAAGERCRQRAGVWLQERDRFQQVVLRVARLAAAGRWTEEEVPNLVPGLRAELWSEIEANRDMKLTKLAVEAFAELDPTDLARRARASSGLDNWTIQCITESVPPSIRRQERLDELMVGEWRDYAGLDARGGATARDLDAIRSVLANPGAAEEDRRVAVIQAGAARDGGAVAALVKLLRAESTSPDLLEKVLDSLGVIAGRAAVDALVGVVLGTPALADEAVRVGIGVLRHRGFNKKALDPVGRDRLVRQLAALPPDAPGLEPILQALEGCPIREGAAVIEEIAQAREAPVGVRAAAVLALTGVMDRARLQRFIATIGSEPSGEVAEAMLLLSVTRSVRAPRDWLEAAILKTHDKRKLGKLLPAYLLMLVNVQGPERAAAYGFLNRQLATVLVETGASGEERATAWERALGQTRLPPECLTPDTLQLARDELARFTARPDPAYALRVRLVTCLAGHLPPTTARAALREAFSASLRFEETAPGALGLVPQVLANRLVEIAPAELLRYPIDCESATSVLRSRAVERHWLVFQNRIIDAEGNEIATISNPDPLTPLAADAPDLREIAERLPDRSRRVLLAYWWMVRDGGPCEPGDTFRHIYDRTTAFWAGEEETEANYLRTLFPEALPAFENWKKTLNRIQKQFTTQPAILTQLHRIGLHSRRRR</sequence>
<dbReference type="SUPFAM" id="SSF52540">
    <property type="entry name" value="P-loop containing nucleoside triphosphate hydrolases"/>
    <property type="match status" value="1"/>
</dbReference>
<dbReference type="Gene3D" id="3.40.50.300">
    <property type="entry name" value="P-loop containing nucleotide triphosphate hydrolases"/>
    <property type="match status" value="1"/>
</dbReference>
<organism evidence="2 3">
    <name type="scientific">Frigoriglobus tundricola</name>
    <dbReference type="NCBI Taxonomy" id="2774151"/>
    <lineage>
        <taxon>Bacteria</taxon>
        <taxon>Pseudomonadati</taxon>
        <taxon>Planctomycetota</taxon>
        <taxon>Planctomycetia</taxon>
        <taxon>Gemmatales</taxon>
        <taxon>Gemmataceae</taxon>
        <taxon>Frigoriglobus</taxon>
    </lineage>
</organism>
<gene>
    <name evidence="2" type="ORF">FTUN_0737</name>
</gene>
<evidence type="ECO:0000259" key="1">
    <source>
        <dbReference type="PROSITE" id="PS50837"/>
    </source>
</evidence>
<dbReference type="InterPro" id="IPR027417">
    <property type="entry name" value="P-loop_NTPase"/>
</dbReference>
<dbReference type="Proteomes" id="UP000503447">
    <property type="component" value="Chromosome"/>
</dbReference>
<feature type="domain" description="NACHT" evidence="1">
    <location>
        <begin position="178"/>
        <end position="286"/>
    </location>
</feature>
<protein>
    <recommendedName>
        <fullName evidence="1">NACHT domain-containing protein</fullName>
    </recommendedName>
</protein>
<dbReference type="PANTHER" id="PTHR46844">
    <property type="entry name" value="SLR5058 PROTEIN"/>
    <property type="match status" value="1"/>
</dbReference>
<name>A0A6M5YJS4_9BACT</name>
<dbReference type="InterPro" id="IPR007111">
    <property type="entry name" value="NACHT_NTPase"/>
</dbReference>
<dbReference type="PROSITE" id="PS50837">
    <property type="entry name" value="NACHT"/>
    <property type="match status" value="1"/>
</dbReference>
<evidence type="ECO:0000313" key="3">
    <source>
        <dbReference type="Proteomes" id="UP000503447"/>
    </source>
</evidence>
<keyword evidence="3" id="KW-1185">Reference proteome</keyword>
<dbReference type="KEGG" id="ftj:FTUN_0737"/>
<dbReference type="Pfam" id="PF05729">
    <property type="entry name" value="NACHT"/>
    <property type="match status" value="1"/>
</dbReference>
<accession>A0A6M5YJS4</accession>
<dbReference type="InterPro" id="IPR000225">
    <property type="entry name" value="Armadillo"/>
</dbReference>